<dbReference type="Pfam" id="PF05532">
    <property type="entry name" value="CsbD"/>
    <property type="match status" value="1"/>
</dbReference>
<sequence length="152" mass="16833">MATRQELQGDWNTVVGNVKEKYGEITDAELLQVEGNADQLIGLIQRKSGQAREQIEAYVDSLFRGGETTIDRVNDLARDYAQSTGRAINDGYQQVAQRARQTYDQTSIAVADRPLGSVMAALGVGLITGIAIGLSIGSPRRRQPTWHDRWRM</sequence>
<protein>
    <recommendedName>
        <fullName evidence="3">CsbD-like domain-containing protein</fullName>
    </recommendedName>
</protein>
<proteinExistence type="inferred from homology"/>
<keyword evidence="5" id="KW-1185">Reference proteome</keyword>
<dbReference type="SUPFAM" id="SSF69047">
    <property type="entry name" value="Hypothetical protein YjbJ"/>
    <property type="match status" value="1"/>
</dbReference>
<evidence type="ECO:0000313" key="5">
    <source>
        <dbReference type="Proteomes" id="UP000318538"/>
    </source>
</evidence>
<evidence type="ECO:0000259" key="3">
    <source>
        <dbReference type="Pfam" id="PF05532"/>
    </source>
</evidence>
<feature type="transmembrane region" description="Helical" evidence="2">
    <location>
        <begin position="115"/>
        <end position="136"/>
    </location>
</feature>
<dbReference type="PANTHER" id="PTHR34977:SF1">
    <property type="entry name" value="UPF0337 PROTEIN YJBJ"/>
    <property type="match status" value="1"/>
</dbReference>
<organism evidence="4 5">
    <name type="scientific">Rubripirellula lacrimiformis</name>
    <dbReference type="NCBI Taxonomy" id="1930273"/>
    <lineage>
        <taxon>Bacteria</taxon>
        <taxon>Pseudomonadati</taxon>
        <taxon>Planctomycetota</taxon>
        <taxon>Planctomycetia</taxon>
        <taxon>Pirellulales</taxon>
        <taxon>Pirellulaceae</taxon>
        <taxon>Rubripirellula</taxon>
    </lineage>
</organism>
<evidence type="ECO:0000256" key="1">
    <source>
        <dbReference type="ARBA" id="ARBA00009129"/>
    </source>
</evidence>
<dbReference type="PANTHER" id="PTHR34977">
    <property type="entry name" value="UPF0337 PROTEIN YJBJ"/>
    <property type="match status" value="1"/>
</dbReference>
<comment type="similarity">
    <text evidence="1">Belongs to the UPF0337 (CsbD) family.</text>
</comment>
<keyword evidence="2" id="KW-0812">Transmembrane</keyword>
<dbReference type="InterPro" id="IPR036629">
    <property type="entry name" value="YjbJ_sf"/>
</dbReference>
<dbReference type="RefSeq" id="WP_145170544.1">
    <property type="nucleotide sequence ID" value="NZ_CP036525.1"/>
</dbReference>
<dbReference type="Proteomes" id="UP000318538">
    <property type="component" value="Chromosome"/>
</dbReference>
<evidence type="ECO:0000256" key="2">
    <source>
        <dbReference type="SAM" id="Phobius"/>
    </source>
</evidence>
<dbReference type="OrthoDB" id="278198at2"/>
<dbReference type="InterPro" id="IPR050423">
    <property type="entry name" value="UPF0337_stress_rsp"/>
</dbReference>
<reference evidence="4 5" key="1">
    <citation type="submission" date="2019-02" db="EMBL/GenBank/DDBJ databases">
        <title>Deep-cultivation of Planctomycetes and their phenomic and genomic characterization uncovers novel biology.</title>
        <authorList>
            <person name="Wiegand S."/>
            <person name="Jogler M."/>
            <person name="Boedeker C."/>
            <person name="Pinto D."/>
            <person name="Vollmers J."/>
            <person name="Rivas-Marin E."/>
            <person name="Kohn T."/>
            <person name="Peeters S.H."/>
            <person name="Heuer A."/>
            <person name="Rast P."/>
            <person name="Oberbeckmann S."/>
            <person name="Bunk B."/>
            <person name="Jeske O."/>
            <person name="Meyerdierks A."/>
            <person name="Storesund J.E."/>
            <person name="Kallscheuer N."/>
            <person name="Luecker S."/>
            <person name="Lage O.M."/>
            <person name="Pohl T."/>
            <person name="Merkel B.J."/>
            <person name="Hornburger P."/>
            <person name="Mueller R.-W."/>
            <person name="Bruemmer F."/>
            <person name="Labrenz M."/>
            <person name="Spormann A.M."/>
            <person name="Op den Camp H."/>
            <person name="Overmann J."/>
            <person name="Amann R."/>
            <person name="Jetten M.S.M."/>
            <person name="Mascher T."/>
            <person name="Medema M.H."/>
            <person name="Devos D.P."/>
            <person name="Kaster A.-K."/>
            <person name="Ovreas L."/>
            <person name="Rohde M."/>
            <person name="Galperin M.Y."/>
            <person name="Jogler C."/>
        </authorList>
    </citation>
    <scope>NUCLEOTIDE SEQUENCE [LARGE SCALE GENOMIC DNA]</scope>
    <source>
        <strain evidence="4 5">K22_7</strain>
    </source>
</reference>
<dbReference type="EMBL" id="CP036525">
    <property type="protein sequence ID" value="QDT04763.1"/>
    <property type="molecule type" value="Genomic_DNA"/>
</dbReference>
<dbReference type="Gene3D" id="1.10.1470.10">
    <property type="entry name" value="YjbJ"/>
    <property type="match status" value="1"/>
</dbReference>
<dbReference type="AlphaFoldDB" id="A0A517NC91"/>
<dbReference type="KEGG" id="rlc:K227x_31590"/>
<keyword evidence="2" id="KW-1133">Transmembrane helix</keyword>
<keyword evidence="2" id="KW-0472">Membrane</keyword>
<evidence type="ECO:0000313" key="4">
    <source>
        <dbReference type="EMBL" id="QDT04763.1"/>
    </source>
</evidence>
<name>A0A517NC91_9BACT</name>
<accession>A0A517NC91</accession>
<gene>
    <name evidence="4" type="ORF">K227x_31590</name>
</gene>
<dbReference type="InterPro" id="IPR008462">
    <property type="entry name" value="CsbD"/>
</dbReference>
<feature type="domain" description="CsbD-like" evidence="3">
    <location>
        <begin position="6"/>
        <end position="56"/>
    </location>
</feature>